<gene>
    <name evidence="2" type="ORF">IX84_21725</name>
</gene>
<keyword evidence="3" id="KW-1185">Reference proteome</keyword>
<keyword evidence="1" id="KW-0732">Signal</keyword>
<name>A0A098S300_9BACT</name>
<sequence>MKLLRLITLGLLAALVISLSSCQKDPVPTDSLAYIPAHAASVSTFNLQQLMDKADYPTLVQTPGFQKMVSDIAEDNPTLAAIVANPEQSGVDLSQNVYLSTLLSDTDEPLMVFSASLSDTAAFGRMIRSTEIKALPASQPFNYATTPDDGAMAWNGKVALLAVSQNKEDVQGRLKALLDNSSKASIAQNTSLRKHLNGDYDLLNWLSSDFILRSERIKSGGALLNYSEEDLQGQHIAHTLTFEKGYVNSEVALDLQGQIKNDLSMLFKDEVKTDFATLAPAGTPMFMLTAAFDITGLNQLLIEKYTKGMAEESLAAFGFDVEGLIDELDGDIMLAAYDELNIIFAAKLKDEARFLNNLNAAAAEGSLDQLSDRRFRFLKFRKGAPADSTGQSQSIDIEGQILIQDGLLYLASNPDLLKQVESGDTGLTGTVADAMGEVMMEQIFTAIGTPVALSKWDDDLRRIEDVRAGATREGVQFRVDLEEKEMNSLRYLIEQIQEEEASEL</sequence>
<dbReference type="OrthoDB" id="9820714at2"/>
<evidence type="ECO:0000256" key="1">
    <source>
        <dbReference type="SAM" id="SignalP"/>
    </source>
</evidence>
<dbReference type="RefSeq" id="WP_044225226.1">
    <property type="nucleotide sequence ID" value="NZ_JBKAGJ010000010.1"/>
</dbReference>
<dbReference type="EMBL" id="JPOS01000079">
    <property type="protein sequence ID" value="KGE86411.1"/>
    <property type="molecule type" value="Genomic_DNA"/>
</dbReference>
<proteinExistence type="predicted"/>
<accession>A0A098S300</accession>
<evidence type="ECO:0008006" key="4">
    <source>
        <dbReference type="Google" id="ProtNLM"/>
    </source>
</evidence>
<evidence type="ECO:0000313" key="2">
    <source>
        <dbReference type="EMBL" id="KGE86411.1"/>
    </source>
</evidence>
<dbReference type="InterPro" id="IPR032276">
    <property type="entry name" value="DUF4836"/>
</dbReference>
<dbReference type="Pfam" id="PF16120">
    <property type="entry name" value="DUF4836"/>
    <property type="match status" value="1"/>
</dbReference>
<organism evidence="2 3">
    <name type="scientific">Phaeodactylibacter xiamenensis</name>
    <dbReference type="NCBI Taxonomy" id="1524460"/>
    <lineage>
        <taxon>Bacteria</taxon>
        <taxon>Pseudomonadati</taxon>
        <taxon>Bacteroidota</taxon>
        <taxon>Saprospiria</taxon>
        <taxon>Saprospirales</taxon>
        <taxon>Haliscomenobacteraceae</taxon>
        <taxon>Phaeodactylibacter</taxon>
    </lineage>
</organism>
<evidence type="ECO:0000313" key="3">
    <source>
        <dbReference type="Proteomes" id="UP000029736"/>
    </source>
</evidence>
<reference evidence="2 3" key="1">
    <citation type="journal article" date="2014" name="Int. J. Syst. Evol. Microbiol.">
        <title>Phaeodactylibacter xiamenensis gen. nov., sp. nov., a member of the family Saprospiraceae isolated from the marine alga Phaeodactylum tricornutum.</title>
        <authorList>
            <person name="Chen Z.Jr."/>
            <person name="Lei X."/>
            <person name="Lai Q."/>
            <person name="Li Y."/>
            <person name="Zhang B."/>
            <person name="Zhang J."/>
            <person name="Zhang H."/>
            <person name="Yang L."/>
            <person name="Zheng W."/>
            <person name="Tian Y."/>
            <person name="Yu Z."/>
            <person name="Xu H.Jr."/>
            <person name="Zheng T."/>
        </authorList>
    </citation>
    <scope>NUCLEOTIDE SEQUENCE [LARGE SCALE GENOMIC DNA]</scope>
    <source>
        <strain evidence="2 3">KD52</strain>
    </source>
</reference>
<protein>
    <recommendedName>
        <fullName evidence="4">DUF4836 domain-containing protein</fullName>
    </recommendedName>
</protein>
<dbReference type="AlphaFoldDB" id="A0A098S300"/>
<dbReference type="Proteomes" id="UP000029736">
    <property type="component" value="Unassembled WGS sequence"/>
</dbReference>
<feature type="signal peptide" evidence="1">
    <location>
        <begin position="1"/>
        <end position="23"/>
    </location>
</feature>
<dbReference type="PROSITE" id="PS51257">
    <property type="entry name" value="PROKAR_LIPOPROTEIN"/>
    <property type="match status" value="1"/>
</dbReference>
<comment type="caution">
    <text evidence="2">The sequence shown here is derived from an EMBL/GenBank/DDBJ whole genome shotgun (WGS) entry which is preliminary data.</text>
</comment>
<feature type="chain" id="PRO_5001939730" description="DUF4836 domain-containing protein" evidence="1">
    <location>
        <begin position="24"/>
        <end position="504"/>
    </location>
</feature>